<evidence type="ECO:0000256" key="1">
    <source>
        <dbReference type="SAM" id="Coils"/>
    </source>
</evidence>
<feature type="region of interest" description="Disordered" evidence="2">
    <location>
        <begin position="1016"/>
        <end position="1060"/>
    </location>
</feature>
<dbReference type="SMART" id="SM01140">
    <property type="entry name" value="Drf_GBD"/>
    <property type="match status" value="1"/>
</dbReference>
<dbReference type="Gene3D" id="1.20.58.2220">
    <property type="entry name" value="Formin, FH2 domain"/>
    <property type="match status" value="1"/>
</dbReference>
<dbReference type="Gene3D" id="1.25.10.10">
    <property type="entry name" value="Leucine-rich Repeat Variant"/>
    <property type="match status" value="1"/>
</dbReference>
<keyword evidence="6" id="KW-1185">Reference proteome</keyword>
<dbReference type="GO" id="GO:0031267">
    <property type="term" value="F:small GTPase binding"/>
    <property type="evidence" value="ECO:0007669"/>
    <property type="project" value="InterPro"/>
</dbReference>
<dbReference type="Gene3D" id="1.20.58.630">
    <property type="match status" value="1"/>
</dbReference>
<evidence type="ECO:0000259" key="3">
    <source>
        <dbReference type="PROSITE" id="PS51232"/>
    </source>
</evidence>
<dbReference type="PANTHER" id="PTHR45691:SF1">
    <property type="entry name" value="FH2 DOMAIN-CONTAINING PROTEIN 1-RELATED"/>
    <property type="match status" value="1"/>
</dbReference>
<dbReference type="SMART" id="SM01139">
    <property type="entry name" value="Drf_FH3"/>
    <property type="match status" value="1"/>
</dbReference>
<feature type="region of interest" description="Disordered" evidence="2">
    <location>
        <begin position="1078"/>
        <end position="1188"/>
    </location>
</feature>
<feature type="compositionally biased region" description="Basic and acidic residues" evidence="2">
    <location>
        <begin position="1016"/>
        <end position="1054"/>
    </location>
</feature>
<dbReference type="InterPro" id="IPR014768">
    <property type="entry name" value="GBD/FH3_dom"/>
</dbReference>
<dbReference type="SUPFAM" id="SSF48371">
    <property type="entry name" value="ARM repeat"/>
    <property type="match status" value="1"/>
</dbReference>
<feature type="compositionally biased region" description="Basic and acidic residues" evidence="2">
    <location>
        <begin position="1115"/>
        <end position="1133"/>
    </location>
</feature>
<dbReference type="GO" id="GO:0003779">
    <property type="term" value="F:actin binding"/>
    <property type="evidence" value="ECO:0007669"/>
    <property type="project" value="InterPro"/>
</dbReference>
<dbReference type="Gene3D" id="1.10.238.150">
    <property type="entry name" value="Formin, FH3 diaphanous domain"/>
    <property type="match status" value="1"/>
</dbReference>
<reference evidence="5" key="1">
    <citation type="submission" date="2023-11" db="EMBL/GenBank/DDBJ databases">
        <title>Genome assemblies of two species of porcelain crab, Petrolisthes cinctipes and Petrolisthes manimaculis (Anomura: Porcellanidae).</title>
        <authorList>
            <person name="Angst P."/>
        </authorList>
    </citation>
    <scope>NUCLEOTIDE SEQUENCE</scope>
    <source>
        <strain evidence="5">PB745_02</strain>
        <tissue evidence="5">Gill</tissue>
    </source>
</reference>
<sequence length="1188" mass="135086">MSRNDNKPKPGAAFLNKMDKMLTGTSKKKTGIKERPNLPRPNSDIDLNEMEEDQFHLNNLNDEQVSRPNSDIDLNEMEEDQFHLNNLNDEQVREKFKEMIRDMNLADDSVMMKTPVDKMRLMLASNNKMMSQTQHKFETPSDYQDYLKRDDISPKAIGKTLESLQVALRSNRIMWLQEFAQKGLKVLLSILNECYRSGNNNRQWDHVQGEAIKCLKVICNNIAGIKEFFRQPEGFTLLAQSLTPSKPGIMLEVLRLMGSFCLPLWQQDGLDGHREVLDAITIVGELKKQDRFTPIVMGLGMRGNDALRLSCLSLVNALINFVPDDNLDFRLHLRNEFMRTGLQDLLEILQNSDHVDIQKQLEVFHKARSEDFEDWQDRFFTHVDEMEDLGRCFDIVRQQVLDSNCETPFLSVLQHLAFIRDDENVRAAYYKLIEECVSQIVLHRNGCDPDFRATKRFEIKVDQLLDQFKEETRNKNEKVAQEYHIQLEEALTKNQRLEAEMSLLKTRLEEVLKHGGDAMKKGGLPSVPGLEQIMSSSSGGVPPPPPPPPPPLGMGGPPPPPPPPPPPGMGGPPPPPPPPPGMGGPPPPPPPPGMGPPPPPPPPGMGGPPPPPGIRPPQGPPLLNLPFGMTLKKTLKPSAQTKRLQWNKLIPTKMSEESLWVRLNKRDAKIRAEVLKNLGEQFAVKQLKKKNVDQTEKPAKKDKELRILDQKTNQNLSIALRGQFKHMSLDDINLAILQCDQSILCTDSAGNSDASTLHTLIAALPDHEVIKKIVNLEDKEEDLAEGELFLHKIGRIKKLVPLLKNMAFKTEYPQLVKETRLDIVNTKAALDELTNSKKFERVLSYILEFGNVLNAGSRNADTVGFDISFLPKLANTKDTEGHTLLHYLAETLMKEERESADFEDGLIHFADAERVNVDAVKANITKMQKEIKNIGNDLHRHNKQHSEDRFKEKFEEFHRAAEEDLALLETEFDMMQKKYQVLSELFTFEVNKYAQEDFFRDINEFIMLYKKAKDHVQKEEEKKARDRDNKERAEREKAERAERDTRQRALHDVTNDQSNTEVMDQLVQLINTGQAFDVMGAGRRRRPAKTTAERRAQLHRSRSRSGLITQSPTNNKDHIKLTDTIDIDLENHPNRPSRPRARRPGLPTGLESRERNFNNNNNNNNGGGEEEPGAGDSSDALLQRLRDL</sequence>
<dbReference type="EMBL" id="JAWZYT010005134">
    <property type="protein sequence ID" value="KAK4291488.1"/>
    <property type="molecule type" value="Genomic_DNA"/>
</dbReference>
<dbReference type="PROSITE" id="PS51232">
    <property type="entry name" value="GBD_FH3"/>
    <property type="match status" value="1"/>
</dbReference>
<dbReference type="Gene3D" id="6.10.30.30">
    <property type="match status" value="1"/>
</dbReference>
<feature type="compositionally biased region" description="Polar residues" evidence="2">
    <location>
        <begin position="1104"/>
        <end position="1114"/>
    </location>
</feature>
<keyword evidence="1" id="KW-0175">Coiled coil</keyword>
<feature type="region of interest" description="Disordered" evidence="2">
    <location>
        <begin position="516"/>
        <end position="627"/>
    </location>
</feature>
<dbReference type="SMART" id="SM00498">
    <property type="entry name" value="FH2"/>
    <property type="match status" value="1"/>
</dbReference>
<dbReference type="InterPro" id="IPR042201">
    <property type="entry name" value="FH2_Formin_sf"/>
</dbReference>
<dbReference type="SUPFAM" id="SSF101447">
    <property type="entry name" value="Formin homology 2 domain (FH2 domain)"/>
    <property type="match status" value="1"/>
</dbReference>
<feature type="region of interest" description="Disordered" evidence="2">
    <location>
        <begin position="1"/>
        <end position="45"/>
    </location>
</feature>
<name>A0AAE1NL70_9EUCA</name>
<comment type="caution">
    <text evidence="5">The sequence shown here is derived from an EMBL/GenBank/DDBJ whole genome shotgun (WGS) entry which is preliminary data.</text>
</comment>
<feature type="coiled-coil region" evidence="1">
    <location>
        <begin position="917"/>
        <end position="978"/>
    </location>
</feature>
<gene>
    <name evidence="5" type="ORF">Pmani_035685</name>
</gene>
<dbReference type="InterPro" id="IPR010473">
    <property type="entry name" value="GTPase-bd"/>
</dbReference>
<dbReference type="PROSITE" id="PS51444">
    <property type="entry name" value="FH2"/>
    <property type="match status" value="1"/>
</dbReference>
<dbReference type="Pfam" id="PF02181">
    <property type="entry name" value="FH2"/>
    <property type="match status" value="1"/>
</dbReference>
<evidence type="ECO:0000259" key="4">
    <source>
        <dbReference type="PROSITE" id="PS51444"/>
    </source>
</evidence>
<dbReference type="GO" id="GO:0005884">
    <property type="term" value="C:actin filament"/>
    <property type="evidence" value="ECO:0007669"/>
    <property type="project" value="TreeGrafter"/>
</dbReference>
<dbReference type="Pfam" id="PF06367">
    <property type="entry name" value="Drf_FH3"/>
    <property type="match status" value="1"/>
</dbReference>
<evidence type="ECO:0008006" key="7">
    <source>
        <dbReference type="Google" id="ProtNLM"/>
    </source>
</evidence>
<dbReference type="InterPro" id="IPR011989">
    <property type="entry name" value="ARM-like"/>
</dbReference>
<evidence type="ECO:0000313" key="5">
    <source>
        <dbReference type="EMBL" id="KAK4291488.1"/>
    </source>
</evidence>
<feature type="domain" description="FH2" evidence="4">
    <location>
        <begin position="631"/>
        <end position="1035"/>
    </location>
</feature>
<accession>A0AAE1NL70</accession>
<dbReference type="Proteomes" id="UP001292094">
    <property type="component" value="Unassembled WGS sequence"/>
</dbReference>
<dbReference type="PANTHER" id="PTHR45691">
    <property type="entry name" value="PROTEIN DIAPHANOUS"/>
    <property type="match status" value="1"/>
</dbReference>
<dbReference type="Pfam" id="PF06371">
    <property type="entry name" value="Drf_GBD"/>
    <property type="match status" value="1"/>
</dbReference>
<evidence type="ECO:0000313" key="6">
    <source>
        <dbReference type="Proteomes" id="UP001292094"/>
    </source>
</evidence>
<organism evidence="5 6">
    <name type="scientific">Petrolisthes manimaculis</name>
    <dbReference type="NCBI Taxonomy" id="1843537"/>
    <lineage>
        <taxon>Eukaryota</taxon>
        <taxon>Metazoa</taxon>
        <taxon>Ecdysozoa</taxon>
        <taxon>Arthropoda</taxon>
        <taxon>Crustacea</taxon>
        <taxon>Multicrustacea</taxon>
        <taxon>Malacostraca</taxon>
        <taxon>Eumalacostraca</taxon>
        <taxon>Eucarida</taxon>
        <taxon>Decapoda</taxon>
        <taxon>Pleocyemata</taxon>
        <taxon>Anomura</taxon>
        <taxon>Galatheoidea</taxon>
        <taxon>Porcellanidae</taxon>
        <taxon>Petrolisthes</taxon>
    </lineage>
</organism>
<dbReference type="GO" id="GO:0030041">
    <property type="term" value="P:actin filament polymerization"/>
    <property type="evidence" value="ECO:0007669"/>
    <property type="project" value="TreeGrafter"/>
</dbReference>
<evidence type="ECO:0000256" key="2">
    <source>
        <dbReference type="SAM" id="MobiDB-lite"/>
    </source>
</evidence>
<dbReference type="InterPro" id="IPR016024">
    <property type="entry name" value="ARM-type_fold"/>
</dbReference>
<protein>
    <recommendedName>
        <fullName evidence="7">Protein diaphanous</fullName>
    </recommendedName>
</protein>
<dbReference type="AlphaFoldDB" id="A0AAE1NL70"/>
<feature type="compositionally biased region" description="Pro residues" evidence="2">
    <location>
        <begin position="541"/>
        <end position="620"/>
    </location>
</feature>
<feature type="coiled-coil region" evidence="1">
    <location>
        <begin position="480"/>
        <end position="514"/>
    </location>
</feature>
<proteinExistence type="predicted"/>
<dbReference type="InterPro" id="IPR010472">
    <property type="entry name" value="FH3_dom"/>
</dbReference>
<feature type="domain" description="GBD/FH3" evidence="3">
    <location>
        <begin position="84"/>
        <end position="448"/>
    </location>
</feature>
<dbReference type="InterPro" id="IPR015425">
    <property type="entry name" value="FH2_Formin"/>
</dbReference>
<dbReference type="InterPro" id="IPR051412">
    <property type="entry name" value="Formin_Homology_Diaphanous_sf"/>
</dbReference>